<dbReference type="Gene3D" id="3.40.50.1820">
    <property type="entry name" value="alpha/beta hydrolase"/>
    <property type="match status" value="1"/>
</dbReference>
<dbReference type="Pfam" id="PF06821">
    <property type="entry name" value="Ser_hydrolase"/>
    <property type="match status" value="1"/>
</dbReference>
<dbReference type="SUPFAM" id="SSF53474">
    <property type="entry name" value="alpha/beta-Hydrolases"/>
    <property type="match status" value="1"/>
</dbReference>
<dbReference type="Proteomes" id="UP000547879">
    <property type="component" value="Unassembled WGS sequence"/>
</dbReference>
<keyword evidence="2" id="KW-1185">Reference proteome</keyword>
<dbReference type="InterPro" id="IPR010662">
    <property type="entry name" value="RBBP9/YdeN"/>
</dbReference>
<evidence type="ECO:0000313" key="2">
    <source>
        <dbReference type="Proteomes" id="UP000547879"/>
    </source>
</evidence>
<sequence length="257" mass="28823">MSDFHSFCIRCPQITGSRYLQRGKLIYLSGRFWMSFRRRDVTARLSSRSVRNVMRSVMIQTLVIPGLNGSSDEHWQRHWVRERISSSVVEQENWTCPVLAHWQAKLDEALSNTDGAFLVAHSLGCLLAASYAGRRGAGLIRGALLVAPCSLETTLQMHPCMIDFGIEPLERLPFPSLVVGSLNDPYMSVPQLERHVKAWGSDLVTIGFSGHINVASGFGRWPQGYDFFERLVRSSMVPQPWPSAATSRSDLVRSSTL</sequence>
<dbReference type="RefSeq" id="WP_244654450.1">
    <property type="nucleotide sequence ID" value="NZ_BMHW01000004.1"/>
</dbReference>
<reference evidence="1 2" key="1">
    <citation type="submission" date="2020-08" db="EMBL/GenBank/DDBJ databases">
        <title>Genomic Encyclopedia of Type Strains, Phase IV (KMG-IV): sequencing the most valuable type-strain genomes for metagenomic binning, comparative biology and taxonomic classification.</title>
        <authorList>
            <person name="Goeker M."/>
        </authorList>
    </citation>
    <scope>NUCLEOTIDE SEQUENCE [LARGE SCALE GENOMIC DNA]</scope>
    <source>
        <strain evidence="1 2">DSM 100734</strain>
    </source>
</reference>
<dbReference type="AlphaFoldDB" id="A0A7X0D114"/>
<protein>
    <recommendedName>
        <fullName evidence="3">Serine hydrolase family protein</fullName>
    </recommendedName>
</protein>
<dbReference type="GO" id="GO:0016787">
    <property type="term" value="F:hydrolase activity"/>
    <property type="evidence" value="ECO:0007669"/>
    <property type="project" value="InterPro"/>
</dbReference>
<evidence type="ECO:0008006" key="3">
    <source>
        <dbReference type="Google" id="ProtNLM"/>
    </source>
</evidence>
<evidence type="ECO:0000313" key="1">
    <source>
        <dbReference type="EMBL" id="MBB6164020.1"/>
    </source>
</evidence>
<dbReference type="InterPro" id="IPR029058">
    <property type="entry name" value="AB_hydrolase_fold"/>
</dbReference>
<accession>A0A7X0D114</accession>
<name>A0A7X0D114_9HYPH</name>
<gene>
    <name evidence="1" type="ORF">HNQ72_003861</name>
</gene>
<organism evidence="1 2">
    <name type="scientific">Rhizobium wenxiniae</name>
    <dbReference type="NCBI Taxonomy" id="1737357"/>
    <lineage>
        <taxon>Bacteria</taxon>
        <taxon>Pseudomonadati</taxon>
        <taxon>Pseudomonadota</taxon>
        <taxon>Alphaproteobacteria</taxon>
        <taxon>Hyphomicrobiales</taxon>
        <taxon>Rhizobiaceae</taxon>
        <taxon>Rhizobium/Agrobacterium group</taxon>
        <taxon>Rhizobium</taxon>
    </lineage>
</organism>
<comment type="caution">
    <text evidence="1">The sequence shown here is derived from an EMBL/GenBank/DDBJ whole genome shotgun (WGS) entry which is preliminary data.</text>
</comment>
<proteinExistence type="predicted"/>
<dbReference type="EMBL" id="JACHEG010000004">
    <property type="protein sequence ID" value="MBB6164020.1"/>
    <property type="molecule type" value="Genomic_DNA"/>
</dbReference>